<accession>A0ABN9BTX4</accession>
<protein>
    <submittedName>
        <fullName evidence="1">Uncharacterized protein</fullName>
    </submittedName>
</protein>
<dbReference type="Proteomes" id="UP001162483">
    <property type="component" value="Unassembled WGS sequence"/>
</dbReference>
<sequence length="44" mass="5087">MSCQSAPADPDTQEEVRGDLPKARRYLLLSRKQVSLWRFSSHLL</sequence>
<evidence type="ECO:0000313" key="1">
    <source>
        <dbReference type="EMBL" id="CAI9551157.1"/>
    </source>
</evidence>
<feature type="non-terminal residue" evidence="1">
    <location>
        <position position="44"/>
    </location>
</feature>
<proteinExistence type="predicted"/>
<name>A0ABN9BTX4_9NEOB</name>
<organism evidence="1 2">
    <name type="scientific">Staurois parvus</name>
    <dbReference type="NCBI Taxonomy" id="386267"/>
    <lineage>
        <taxon>Eukaryota</taxon>
        <taxon>Metazoa</taxon>
        <taxon>Chordata</taxon>
        <taxon>Craniata</taxon>
        <taxon>Vertebrata</taxon>
        <taxon>Euteleostomi</taxon>
        <taxon>Amphibia</taxon>
        <taxon>Batrachia</taxon>
        <taxon>Anura</taxon>
        <taxon>Neobatrachia</taxon>
        <taxon>Ranoidea</taxon>
        <taxon>Ranidae</taxon>
        <taxon>Staurois</taxon>
    </lineage>
</organism>
<gene>
    <name evidence="1" type="ORF">SPARVUS_LOCUS3694134</name>
</gene>
<keyword evidence="2" id="KW-1185">Reference proteome</keyword>
<comment type="caution">
    <text evidence="1">The sequence shown here is derived from an EMBL/GenBank/DDBJ whole genome shotgun (WGS) entry which is preliminary data.</text>
</comment>
<evidence type="ECO:0000313" key="2">
    <source>
        <dbReference type="Proteomes" id="UP001162483"/>
    </source>
</evidence>
<reference evidence="1" key="1">
    <citation type="submission" date="2023-05" db="EMBL/GenBank/DDBJ databases">
        <authorList>
            <person name="Stuckert A."/>
        </authorList>
    </citation>
    <scope>NUCLEOTIDE SEQUENCE</scope>
</reference>
<dbReference type="EMBL" id="CATNWA010005980">
    <property type="protein sequence ID" value="CAI9551157.1"/>
    <property type="molecule type" value="Genomic_DNA"/>
</dbReference>